<comment type="caution">
    <text evidence="1">The sequence shown here is derived from an EMBL/GenBank/DDBJ whole genome shotgun (WGS) entry which is preliminary data.</text>
</comment>
<dbReference type="OrthoDB" id="9791139at2"/>
<dbReference type="RefSeq" id="WP_126074084.1">
    <property type="nucleotide sequence ID" value="NZ_CP051166.1"/>
</dbReference>
<dbReference type="AlphaFoldDB" id="A0A430HMU4"/>
<evidence type="ECO:0000313" key="1">
    <source>
        <dbReference type="EMBL" id="RSZ58878.1"/>
    </source>
</evidence>
<name>A0A430HMU4_9BURK</name>
<keyword evidence="2" id="KW-1185">Reference proteome</keyword>
<proteinExistence type="predicted"/>
<protein>
    <submittedName>
        <fullName evidence="1">Uncharacterized protein</fullName>
    </submittedName>
</protein>
<accession>A0A430HMU4</accession>
<dbReference type="EMBL" id="RXLQ01000005">
    <property type="protein sequence ID" value="RSZ58878.1"/>
    <property type="molecule type" value="Genomic_DNA"/>
</dbReference>
<evidence type="ECO:0000313" key="2">
    <source>
        <dbReference type="Proteomes" id="UP000278085"/>
    </source>
</evidence>
<dbReference type="Proteomes" id="UP000278085">
    <property type="component" value="Unassembled WGS sequence"/>
</dbReference>
<gene>
    <name evidence="1" type="ORF">EJB06_11075</name>
</gene>
<organism evidence="1 2">
    <name type="scientific">Massilia atriviolacea</name>
    <dbReference type="NCBI Taxonomy" id="2495579"/>
    <lineage>
        <taxon>Bacteria</taxon>
        <taxon>Pseudomonadati</taxon>
        <taxon>Pseudomonadota</taxon>
        <taxon>Betaproteobacteria</taxon>
        <taxon>Burkholderiales</taxon>
        <taxon>Oxalobacteraceae</taxon>
        <taxon>Telluria group</taxon>
        <taxon>Massilia</taxon>
    </lineage>
</organism>
<reference evidence="1 2" key="1">
    <citation type="submission" date="2018-12" db="EMBL/GenBank/DDBJ databases">
        <authorList>
            <person name="Yang E."/>
        </authorList>
    </citation>
    <scope>NUCLEOTIDE SEQUENCE [LARGE SCALE GENOMIC DNA]</scope>
    <source>
        <strain evidence="1 2">SOD</strain>
    </source>
</reference>
<sequence length="96" mass="10541">MILNPNVPVSVQSANIGDTQQPVSDLLNKGDKELYQTYGEPASMKMLVNGDVERMWNIGAGTLHVTHDKNGKASDVKYFTRVTSDELESMSQKAQA</sequence>